<sequence>MPMPQKSSGRSTTCTFLHDPFIEQLLNADAVATTLEKSVYLITGWANWENGVGGEDPRTLEMQVRVYAPVGTLAAVDFKYDYHYRVRMFGDVESFSSLVAHVRKALDLCTPPRSHPTFAESSQQARGAAQPSGEIIPIFKMQRAYKGDETRRVAIPATMKNLINGKLFSFKPGTVSHIKCAKIALAIASVGYHREDHIQWVFQNFKLKNKDDWKVQGEETDDEVLVMTDNYSNKSRAKPKKTWRRVDEYDDSEDDVEECSVM</sequence>
<dbReference type="EMBL" id="KQ965732">
    <property type="protein sequence ID" value="KXS21920.1"/>
    <property type="molecule type" value="Genomic_DNA"/>
</dbReference>
<gene>
    <name evidence="2" type="ORF">M427DRAFT_27454</name>
</gene>
<proteinExistence type="predicted"/>
<feature type="region of interest" description="Disordered" evidence="1">
    <location>
        <begin position="242"/>
        <end position="262"/>
    </location>
</feature>
<feature type="compositionally biased region" description="Acidic residues" evidence="1">
    <location>
        <begin position="248"/>
        <end position="262"/>
    </location>
</feature>
<evidence type="ECO:0000256" key="1">
    <source>
        <dbReference type="SAM" id="MobiDB-lite"/>
    </source>
</evidence>
<dbReference type="OrthoDB" id="3206072at2759"/>
<name>A0A139AYZ2_GONPJ</name>
<dbReference type="Proteomes" id="UP000070544">
    <property type="component" value="Unassembled WGS sequence"/>
</dbReference>
<evidence type="ECO:0000313" key="3">
    <source>
        <dbReference type="Proteomes" id="UP000070544"/>
    </source>
</evidence>
<evidence type="ECO:0000313" key="2">
    <source>
        <dbReference type="EMBL" id="KXS21920.1"/>
    </source>
</evidence>
<keyword evidence="3" id="KW-1185">Reference proteome</keyword>
<dbReference type="AlphaFoldDB" id="A0A139AYZ2"/>
<organism evidence="2 3">
    <name type="scientific">Gonapodya prolifera (strain JEL478)</name>
    <name type="common">Monoblepharis prolifera</name>
    <dbReference type="NCBI Taxonomy" id="1344416"/>
    <lineage>
        <taxon>Eukaryota</taxon>
        <taxon>Fungi</taxon>
        <taxon>Fungi incertae sedis</taxon>
        <taxon>Chytridiomycota</taxon>
        <taxon>Chytridiomycota incertae sedis</taxon>
        <taxon>Monoblepharidomycetes</taxon>
        <taxon>Monoblepharidales</taxon>
        <taxon>Gonapodyaceae</taxon>
        <taxon>Gonapodya</taxon>
    </lineage>
</organism>
<protein>
    <submittedName>
        <fullName evidence="2">Uncharacterized protein</fullName>
    </submittedName>
</protein>
<accession>A0A139AYZ2</accession>
<reference evidence="2 3" key="1">
    <citation type="journal article" date="2015" name="Genome Biol. Evol.">
        <title>Phylogenomic analyses indicate that early fungi evolved digesting cell walls of algal ancestors of land plants.</title>
        <authorList>
            <person name="Chang Y."/>
            <person name="Wang S."/>
            <person name="Sekimoto S."/>
            <person name="Aerts A.L."/>
            <person name="Choi C."/>
            <person name="Clum A."/>
            <person name="LaButti K.M."/>
            <person name="Lindquist E.A."/>
            <person name="Yee Ngan C."/>
            <person name="Ohm R.A."/>
            <person name="Salamov A.A."/>
            <person name="Grigoriev I.V."/>
            <person name="Spatafora J.W."/>
            <person name="Berbee M.L."/>
        </authorList>
    </citation>
    <scope>NUCLEOTIDE SEQUENCE [LARGE SCALE GENOMIC DNA]</scope>
    <source>
        <strain evidence="2 3">JEL478</strain>
    </source>
</reference>